<dbReference type="EMBL" id="AP022227">
    <property type="protein sequence ID" value="BBT39020.1"/>
    <property type="molecule type" value="Genomic_DNA"/>
</dbReference>
<gene>
    <name evidence="1" type="ORF">WP8W18C01_13610</name>
</gene>
<accession>A0A6S5TF70</accession>
<protein>
    <submittedName>
        <fullName evidence="1">Uncharacterized protein</fullName>
    </submittedName>
</protein>
<dbReference type="Proteomes" id="UP000515680">
    <property type="component" value="Chromosome"/>
</dbReference>
<sequence>MLQIFVGQYVVILPLIKKIFWSAGIHPTLWMRPSLKLFNVIVRMG</sequence>
<name>A0A6S5TF70_PSEPU</name>
<organism evidence="1 2">
    <name type="scientific">Pseudomonas putida</name>
    <name type="common">Arthrobacter siderocapsulatus</name>
    <dbReference type="NCBI Taxonomy" id="303"/>
    <lineage>
        <taxon>Bacteria</taxon>
        <taxon>Pseudomonadati</taxon>
        <taxon>Pseudomonadota</taxon>
        <taxon>Gammaproteobacteria</taxon>
        <taxon>Pseudomonadales</taxon>
        <taxon>Pseudomonadaceae</taxon>
        <taxon>Pseudomonas</taxon>
    </lineage>
</organism>
<reference evidence="1 2" key="1">
    <citation type="submission" date="2019-12" db="EMBL/GenBank/DDBJ databases">
        <title>complete genome sequences of Pseudomonas putida str. WP8-W18-CRE-01 isolated from wastewater treatment plant effluent.</title>
        <authorList>
            <person name="Sekizuka T."/>
            <person name="Itokawa K."/>
            <person name="Yatsu K."/>
            <person name="Inamine Y."/>
            <person name="Kuroda M."/>
        </authorList>
    </citation>
    <scope>NUCLEOTIDE SEQUENCE [LARGE SCALE GENOMIC DNA]</scope>
    <source>
        <strain evidence="1 2">WP8-W18-CRE-01</strain>
    </source>
</reference>
<evidence type="ECO:0000313" key="2">
    <source>
        <dbReference type="Proteomes" id="UP000515680"/>
    </source>
</evidence>
<dbReference type="AlphaFoldDB" id="A0A6S5TF70"/>
<evidence type="ECO:0000313" key="1">
    <source>
        <dbReference type="EMBL" id="BBT39020.1"/>
    </source>
</evidence>
<proteinExistence type="predicted"/>